<dbReference type="InterPro" id="IPR006357">
    <property type="entry name" value="HAD-SF_hydro_IIA"/>
</dbReference>
<gene>
    <name evidence="1" type="ORF">BJ993_004272</name>
</gene>
<dbReference type="Pfam" id="PF13344">
    <property type="entry name" value="Hydrolase_6"/>
    <property type="match status" value="1"/>
</dbReference>
<evidence type="ECO:0000313" key="1">
    <source>
        <dbReference type="EMBL" id="NYI47192.1"/>
    </source>
</evidence>
<sequence>MLLTSPAPLTAAYDLAMLDLDGVVYIGAEAVPGAAQAIGEARGAGMRVAFITNNASRPPAVVAEHLVELGVEAAVDDVVTSAQAAARLARDSWGEGARVVCLGAAGLETALLEAGVVPVRANEDAAGVVTGYGPDVPWRSIMRVAVRVRDGLPWIASNTDLTIPTAFGTAPGHGVLVEMLSRFSGVTPVVAGKPARPLLDETVRRVGGERPLMVGDRLDTDIEGARNAGLDSLLVLTGVTGLPELLAAPPQLRPSYLSGDLAGLARRHEAPTRDGEHWVLGEWRARVAAGLLEVSSSGAAAAPDDAWRVAAAAAWAHLDASGTVADITAAGLPAPGRAAR</sequence>
<dbReference type="Pfam" id="PF13242">
    <property type="entry name" value="Hydrolase_like"/>
    <property type="match status" value="1"/>
</dbReference>
<dbReference type="Gene3D" id="3.40.50.1000">
    <property type="entry name" value="HAD superfamily/HAD-like"/>
    <property type="match status" value="2"/>
</dbReference>
<dbReference type="PANTHER" id="PTHR19288:SF95">
    <property type="entry name" value="D-GLYCEROL 3-PHOSPHATE PHOSPHATASE"/>
    <property type="match status" value="1"/>
</dbReference>
<name>A0A7Z0CQU9_9ACTN</name>
<reference evidence="1 2" key="1">
    <citation type="submission" date="2020-07" db="EMBL/GenBank/DDBJ databases">
        <title>Sequencing the genomes of 1000 actinobacteria strains.</title>
        <authorList>
            <person name="Klenk H.-P."/>
        </authorList>
    </citation>
    <scope>NUCLEOTIDE SEQUENCE [LARGE SCALE GENOMIC DNA]</scope>
    <source>
        <strain evidence="1 2">DSM 15131</strain>
    </source>
</reference>
<dbReference type="GO" id="GO:0005737">
    <property type="term" value="C:cytoplasm"/>
    <property type="evidence" value="ECO:0007669"/>
    <property type="project" value="TreeGrafter"/>
</dbReference>
<keyword evidence="1" id="KW-0378">Hydrolase</keyword>
<dbReference type="AlphaFoldDB" id="A0A7Z0CQU9"/>
<accession>A0A7Z0CQU9</accession>
<dbReference type="Proteomes" id="UP000562045">
    <property type="component" value="Unassembled WGS sequence"/>
</dbReference>
<protein>
    <submittedName>
        <fullName evidence="1">HAD superfamily hydrolase (TIGR01450 family)</fullName>
    </submittedName>
</protein>
<dbReference type="RefSeq" id="WP_308645665.1">
    <property type="nucleotide sequence ID" value="NZ_JACBZM010000001.1"/>
</dbReference>
<dbReference type="GO" id="GO:0016791">
    <property type="term" value="F:phosphatase activity"/>
    <property type="evidence" value="ECO:0007669"/>
    <property type="project" value="TreeGrafter"/>
</dbReference>
<dbReference type="InterPro" id="IPR036412">
    <property type="entry name" value="HAD-like_sf"/>
</dbReference>
<proteinExistence type="predicted"/>
<dbReference type="InterPro" id="IPR023214">
    <property type="entry name" value="HAD_sf"/>
</dbReference>
<evidence type="ECO:0000313" key="2">
    <source>
        <dbReference type="Proteomes" id="UP000562045"/>
    </source>
</evidence>
<comment type="caution">
    <text evidence="1">The sequence shown here is derived from an EMBL/GenBank/DDBJ whole genome shotgun (WGS) entry which is preliminary data.</text>
</comment>
<organism evidence="1 2">
    <name type="scientific">Nocardioides aromaticivorans</name>
    <dbReference type="NCBI Taxonomy" id="200618"/>
    <lineage>
        <taxon>Bacteria</taxon>
        <taxon>Bacillati</taxon>
        <taxon>Actinomycetota</taxon>
        <taxon>Actinomycetes</taxon>
        <taxon>Propionibacteriales</taxon>
        <taxon>Nocardioidaceae</taxon>
        <taxon>Nocardioides</taxon>
    </lineage>
</organism>
<dbReference type="PANTHER" id="PTHR19288">
    <property type="entry name" value="4-NITROPHENYLPHOSPHATASE-RELATED"/>
    <property type="match status" value="1"/>
</dbReference>
<dbReference type="EMBL" id="JACBZM010000001">
    <property type="protein sequence ID" value="NYI47192.1"/>
    <property type="molecule type" value="Genomic_DNA"/>
</dbReference>
<dbReference type="NCBIfam" id="TIGR01460">
    <property type="entry name" value="HAD-SF-IIA"/>
    <property type="match status" value="1"/>
</dbReference>
<dbReference type="SUPFAM" id="SSF56784">
    <property type="entry name" value="HAD-like"/>
    <property type="match status" value="1"/>
</dbReference>